<dbReference type="SUPFAM" id="SSF53850">
    <property type="entry name" value="Periplasmic binding protein-like II"/>
    <property type="match status" value="1"/>
</dbReference>
<protein>
    <recommendedName>
        <fullName evidence="5">HTH lysR-type domain-containing protein</fullName>
    </recommendedName>
</protein>
<dbReference type="InterPro" id="IPR058163">
    <property type="entry name" value="LysR-type_TF_proteobact-type"/>
</dbReference>
<dbReference type="STRING" id="1454373.ACMU_03220"/>
<organism evidence="6 7">
    <name type="scientific">Actibacterium mucosum KCTC 23349</name>
    <dbReference type="NCBI Taxonomy" id="1454373"/>
    <lineage>
        <taxon>Bacteria</taxon>
        <taxon>Pseudomonadati</taxon>
        <taxon>Pseudomonadota</taxon>
        <taxon>Alphaproteobacteria</taxon>
        <taxon>Rhodobacterales</taxon>
        <taxon>Roseobacteraceae</taxon>
        <taxon>Actibacterium</taxon>
    </lineage>
</organism>
<dbReference type="PROSITE" id="PS50931">
    <property type="entry name" value="HTH_LYSR"/>
    <property type="match status" value="1"/>
</dbReference>
<reference evidence="6 7" key="1">
    <citation type="submission" date="2014-03" db="EMBL/GenBank/DDBJ databases">
        <title>Draft Genome Sequence of Actibacterium mucosum KCTC 23349, a Marine Alphaproteobacterium with Complex Ionic Requirements Isolated from Mediterranean Seawater at Malvarrosa Beach, Valencia, Spain.</title>
        <authorList>
            <person name="Arahal D.R."/>
            <person name="Shao Z."/>
            <person name="Lai Q."/>
            <person name="Pujalte M.J."/>
        </authorList>
    </citation>
    <scope>NUCLEOTIDE SEQUENCE [LARGE SCALE GENOMIC DNA]</scope>
    <source>
        <strain evidence="6 7">KCTC 23349</strain>
    </source>
</reference>
<name>A0A037ZRQ0_9RHOB</name>
<dbReference type="Pfam" id="PF03466">
    <property type="entry name" value="LysR_substrate"/>
    <property type="match status" value="1"/>
</dbReference>
<dbReference type="Gene3D" id="3.40.190.10">
    <property type="entry name" value="Periplasmic binding protein-like II"/>
    <property type="match status" value="1"/>
</dbReference>
<keyword evidence="2" id="KW-0805">Transcription regulation</keyword>
<dbReference type="EMBL" id="JFKE01000001">
    <property type="protein sequence ID" value="KAJ57532.1"/>
    <property type="molecule type" value="Genomic_DNA"/>
</dbReference>
<dbReference type="PANTHER" id="PTHR30537">
    <property type="entry name" value="HTH-TYPE TRANSCRIPTIONAL REGULATOR"/>
    <property type="match status" value="1"/>
</dbReference>
<keyword evidence="3" id="KW-0238">DNA-binding</keyword>
<dbReference type="InterPro" id="IPR005119">
    <property type="entry name" value="LysR_subst-bd"/>
</dbReference>
<evidence type="ECO:0000313" key="6">
    <source>
        <dbReference type="EMBL" id="KAJ57532.1"/>
    </source>
</evidence>
<evidence type="ECO:0000256" key="4">
    <source>
        <dbReference type="ARBA" id="ARBA00023163"/>
    </source>
</evidence>
<comment type="caution">
    <text evidence="6">The sequence shown here is derived from an EMBL/GenBank/DDBJ whole genome shotgun (WGS) entry which is preliminary data.</text>
</comment>
<keyword evidence="4" id="KW-0804">Transcription</keyword>
<dbReference type="Proteomes" id="UP000026249">
    <property type="component" value="Unassembled WGS sequence"/>
</dbReference>
<evidence type="ECO:0000256" key="1">
    <source>
        <dbReference type="ARBA" id="ARBA00009437"/>
    </source>
</evidence>
<keyword evidence="7" id="KW-1185">Reference proteome</keyword>
<evidence type="ECO:0000259" key="5">
    <source>
        <dbReference type="PROSITE" id="PS50931"/>
    </source>
</evidence>
<comment type="similarity">
    <text evidence="1">Belongs to the LysR transcriptional regulatory family.</text>
</comment>
<evidence type="ECO:0000313" key="7">
    <source>
        <dbReference type="Proteomes" id="UP000026249"/>
    </source>
</evidence>
<dbReference type="RefSeq" id="WP_035256148.1">
    <property type="nucleotide sequence ID" value="NZ_JFKE01000001.1"/>
</dbReference>
<dbReference type="PANTHER" id="PTHR30537:SF3">
    <property type="entry name" value="TRANSCRIPTIONAL REGULATORY PROTEIN"/>
    <property type="match status" value="1"/>
</dbReference>
<dbReference type="AlphaFoldDB" id="A0A037ZRQ0"/>
<evidence type="ECO:0000256" key="3">
    <source>
        <dbReference type="ARBA" id="ARBA00023125"/>
    </source>
</evidence>
<dbReference type="GO" id="GO:0043565">
    <property type="term" value="F:sequence-specific DNA binding"/>
    <property type="evidence" value="ECO:0007669"/>
    <property type="project" value="TreeGrafter"/>
</dbReference>
<dbReference type="InterPro" id="IPR036388">
    <property type="entry name" value="WH-like_DNA-bd_sf"/>
</dbReference>
<accession>A0A037ZRQ0</accession>
<sequence length="293" mass="32910">MRGDWDNLHTVMMLVRTGSLNAAAEALGVSYTTVSRRIAAAEDSFGTQLFERTQTGYVATEAGLEAARYATEMELTEAALRRNLDGRDNELRGRFTITAPELLLHHHMAPVVEKFLQHHPRIDLNVRASNDLLDLGRRQADLAIRISSNPGDDLVGRRLVEQETASFARSDLVEAMTRDPSAPVHWLGFDFWTSTPRNTRPEYTDQRILLRYNDMIALLGAVRAGLGVARMPIFVGNAYPELVRAPILPPQPYTDILVLTHRDLKDAAKVRAFKDVLIPHFREIQSQFVTGEI</sequence>
<gene>
    <name evidence="6" type="ORF">ACMU_03220</name>
</gene>
<dbReference type="SUPFAM" id="SSF46785">
    <property type="entry name" value="Winged helix' DNA-binding domain"/>
    <property type="match status" value="1"/>
</dbReference>
<dbReference type="Pfam" id="PF00126">
    <property type="entry name" value="HTH_1"/>
    <property type="match status" value="1"/>
</dbReference>
<dbReference type="GO" id="GO:0006351">
    <property type="term" value="P:DNA-templated transcription"/>
    <property type="evidence" value="ECO:0007669"/>
    <property type="project" value="TreeGrafter"/>
</dbReference>
<dbReference type="Gene3D" id="1.10.10.10">
    <property type="entry name" value="Winged helix-like DNA-binding domain superfamily/Winged helix DNA-binding domain"/>
    <property type="match status" value="1"/>
</dbReference>
<evidence type="ECO:0000256" key="2">
    <source>
        <dbReference type="ARBA" id="ARBA00023015"/>
    </source>
</evidence>
<dbReference type="InterPro" id="IPR036390">
    <property type="entry name" value="WH_DNA-bd_sf"/>
</dbReference>
<dbReference type="Gene3D" id="3.40.190.290">
    <property type="match status" value="1"/>
</dbReference>
<proteinExistence type="inferred from homology"/>
<feature type="domain" description="HTH lysR-type" evidence="5">
    <location>
        <begin position="1"/>
        <end position="60"/>
    </location>
</feature>
<dbReference type="GO" id="GO:0003700">
    <property type="term" value="F:DNA-binding transcription factor activity"/>
    <property type="evidence" value="ECO:0007669"/>
    <property type="project" value="InterPro"/>
</dbReference>
<dbReference type="InterPro" id="IPR000847">
    <property type="entry name" value="LysR_HTH_N"/>
</dbReference>